<evidence type="ECO:0000313" key="2">
    <source>
        <dbReference type="EMBL" id="MDA0167096.1"/>
    </source>
</evidence>
<comment type="caution">
    <text evidence="2">The sequence shown here is derived from an EMBL/GenBank/DDBJ whole genome shotgun (WGS) entry which is preliminary data.</text>
</comment>
<organism evidence="2 3">
    <name type="scientific">Solirubrobacter ginsenosidimutans</name>
    <dbReference type="NCBI Taxonomy" id="490573"/>
    <lineage>
        <taxon>Bacteria</taxon>
        <taxon>Bacillati</taxon>
        <taxon>Actinomycetota</taxon>
        <taxon>Thermoleophilia</taxon>
        <taxon>Solirubrobacterales</taxon>
        <taxon>Solirubrobacteraceae</taxon>
        <taxon>Solirubrobacter</taxon>
    </lineage>
</organism>
<dbReference type="InterPro" id="IPR005471">
    <property type="entry name" value="Tscrpt_reg_IclR_N"/>
</dbReference>
<dbReference type="InterPro" id="IPR036390">
    <property type="entry name" value="WH_DNA-bd_sf"/>
</dbReference>
<evidence type="ECO:0000259" key="1">
    <source>
        <dbReference type="Pfam" id="PF09339"/>
    </source>
</evidence>
<accession>A0A9X3N4H4</accession>
<dbReference type="RefSeq" id="WP_270046348.1">
    <property type="nucleotide sequence ID" value="NZ_JAPDOD010000087.1"/>
</dbReference>
<dbReference type="EMBL" id="JAPDOD010000087">
    <property type="protein sequence ID" value="MDA0167096.1"/>
    <property type="molecule type" value="Genomic_DNA"/>
</dbReference>
<dbReference type="InterPro" id="IPR036388">
    <property type="entry name" value="WH-like_DNA-bd_sf"/>
</dbReference>
<sequence>MGTAPSRCVRTASPAIRVRRDASRLVGPLTVMAVTWRGAIGATTGRRGENHVVISVPRSDLLRRVLGCLRDHPHDDTVDRIARLLGMPAEAVHDALTALAEDGLVSETRSHWVLSRTGWASARADDVFGDLD</sequence>
<protein>
    <submittedName>
        <fullName evidence="2">MarR family transcriptional regulator</fullName>
    </submittedName>
</protein>
<feature type="domain" description="HTH iclR-type" evidence="1">
    <location>
        <begin position="64"/>
        <end position="106"/>
    </location>
</feature>
<dbReference type="GO" id="GO:0006355">
    <property type="term" value="P:regulation of DNA-templated transcription"/>
    <property type="evidence" value="ECO:0007669"/>
    <property type="project" value="InterPro"/>
</dbReference>
<proteinExistence type="predicted"/>
<keyword evidence="3" id="KW-1185">Reference proteome</keyword>
<evidence type="ECO:0000313" key="3">
    <source>
        <dbReference type="Proteomes" id="UP001149140"/>
    </source>
</evidence>
<dbReference type="Pfam" id="PF09339">
    <property type="entry name" value="HTH_IclR"/>
    <property type="match status" value="1"/>
</dbReference>
<gene>
    <name evidence="2" type="ORF">OM076_42945</name>
</gene>
<dbReference type="Proteomes" id="UP001149140">
    <property type="component" value="Unassembled WGS sequence"/>
</dbReference>
<dbReference type="SUPFAM" id="SSF46785">
    <property type="entry name" value="Winged helix' DNA-binding domain"/>
    <property type="match status" value="1"/>
</dbReference>
<dbReference type="Gene3D" id="1.10.10.10">
    <property type="entry name" value="Winged helix-like DNA-binding domain superfamily/Winged helix DNA-binding domain"/>
    <property type="match status" value="1"/>
</dbReference>
<name>A0A9X3N4H4_9ACTN</name>
<dbReference type="GO" id="GO:0003677">
    <property type="term" value="F:DNA binding"/>
    <property type="evidence" value="ECO:0007669"/>
    <property type="project" value="InterPro"/>
</dbReference>
<dbReference type="AlphaFoldDB" id="A0A9X3N4H4"/>
<reference evidence="2" key="1">
    <citation type="submission" date="2022-10" db="EMBL/GenBank/DDBJ databases">
        <title>The WGS of Solirubrobacter ginsenosidimutans DSM 21036.</title>
        <authorList>
            <person name="Jiang Z."/>
        </authorList>
    </citation>
    <scope>NUCLEOTIDE SEQUENCE</scope>
    <source>
        <strain evidence="2">DSM 21036</strain>
    </source>
</reference>